<dbReference type="SUPFAM" id="SSF51735">
    <property type="entry name" value="NAD(P)-binding Rossmann-fold domains"/>
    <property type="match status" value="1"/>
</dbReference>
<reference evidence="13 14" key="1">
    <citation type="submission" date="2019-10" db="EMBL/GenBank/DDBJ databases">
        <title>Deinococcus sp. isolated from soil.</title>
        <authorList>
            <person name="Li Y."/>
            <person name="Wang J."/>
        </authorList>
    </citation>
    <scope>NUCLEOTIDE SEQUENCE [LARGE SCALE GENOMIC DNA]</scope>
    <source>
        <strain evidence="13 14">SDU3-2</strain>
    </source>
</reference>
<comment type="catalytic activity">
    <reaction evidence="1">
        <text>UDP-alpha-D-glucose = UDP-alpha-D-galactose</text>
        <dbReference type="Rhea" id="RHEA:22168"/>
        <dbReference type="ChEBI" id="CHEBI:58885"/>
        <dbReference type="ChEBI" id="CHEBI:66914"/>
        <dbReference type="EC" id="5.1.3.2"/>
    </reaction>
</comment>
<evidence type="ECO:0000256" key="5">
    <source>
        <dbReference type="ARBA" id="ARBA00013189"/>
    </source>
</evidence>
<dbReference type="PANTHER" id="PTHR43725:SF53">
    <property type="entry name" value="UDP-ARABINOSE 4-EPIMERASE 1"/>
    <property type="match status" value="1"/>
</dbReference>
<dbReference type="AlphaFoldDB" id="A0A7X1NZW8"/>
<evidence type="ECO:0000313" key="13">
    <source>
        <dbReference type="EMBL" id="MPY68376.1"/>
    </source>
</evidence>
<comment type="pathway">
    <text evidence="3">Carbohydrate metabolism; galactose metabolism.</text>
</comment>
<dbReference type="GO" id="GO:0003978">
    <property type="term" value="F:UDP-glucose 4-epimerase activity"/>
    <property type="evidence" value="ECO:0007669"/>
    <property type="project" value="UniProtKB-EC"/>
</dbReference>
<evidence type="ECO:0000256" key="11">
    <source>
        <dbReference type="ARBA" id="ARBA00033067"/>
    </source>
</evidence>
<evidence type="ECO:0000313" key="14">
    <source>
        <dbReference type="Proteomes" id="UP000484842"/>
    </source>
</evidence>
<dbReference type="EMBL" id="WBSL01000024">
    <property type="protein sequence ID" value="MPY68376.1"/>
    <property type="molecule type" value="Genomic_DNA"/>
</dbReference>
<dbReference type="InterPro" id="IPR001509">
    <property type="entry name" value="Epimerase_deHydtase"/>
</dbReference>
<keyword evidence="7" id="KW-0520">NAD</keyword>
<dbReference type="InterPro" id="IPR036291">
    <property type="entry name" value="NAD(P)-bd_dom_sf"/>
</dbReference>
<evidence type="ECO:0000256" key="7">
    <source>
        <dbReference type="ARBA" id="ARBA00023027"/>
    </source>
</evidence>
<dbReference type="RefSeq" id="WP_152872652.1">
    <property type="nucleotide sequence ID" value="NZ_WBSL01000024.1"/>
</dbReference>
<feature type="domain" description="NAD-dependent epimerase/dehydratase" evidence="12">
    <location>
        <begin position="3"/>
        <end position="247"/>
    </location>
</feature>
<dbReference type="PANTHER" id="PTHR43725">
    <property type="entry name" value="UDP-GLUCOSE 4-EPIMERASE"/>
    <property type="match status" value="1"/>
</dbReference>
<accession>A0A7X1NZW8</accession>
<evidence type="ECO:0000256" key="2">
    <source>
        <dbReference type="ARBA" id="ARBA00001911"/>
    </source>
</evidence>
<evidence type="ECO:0000256" key="9">
    <source>
        <dbReference type="ARBA" id="ARBA00023277"/>
    </source>
</evidence>
<protein>
    <recommendedName>
        <fullName evidence="6">UDP-glucose 4-epimerase</fullName>
        <ecNumber evidence="5">5.1.3.2</ecNumber>
    </recommendedName>
    <alternativeName>
        <fullName evidence="11">Galactowaldenase</fullName>
    </alternativeName>
    <alternativeName>
        <fullName evidence="10">UDP-galactose 4-epimerase</fullName>
    </alternativeName>
</protein>
<dbReference type="GO" id="GO:0006012">
    <property type="term" value="P:galactose metabolic process"/>
    <property type="evidence" value="ECO:0007669"/>
    <property type="project" value="UniProtKB-UniPathway"/>
</dbReference>
<evidence type="ECO:0000256" key="6">
    <source>
        <dbReference type="ARBA" id="ARBA00018569"/>
    </source>
</evidence>
<evidence type="ECO:0000259" key="12">
    <source>
        <dbReference type="Pfam" id="PF01370"/>
    </source>
</evidence>
<keyword evidence="9" id="KW-0119">Carbohydrate metabolism</keyword>
<dbReference type="Gene3D" id="3.40.50.720">
    <property type="entry name" value="NAD(P)-binding Rossmann-like Domain"/>
    <property type="match status" value="1"/>
</dbReference>
<evidence type="ECO:0000256" key="8">
    <source>
        <dbReference type="ARBA" id="ARBA00023235"/>
    </source>
</evidence>
<dbReference type="UniPathway" id="UPA00214"/>
<keyword evidence="8 13" id="KW-0413">Isomerase</keyword>
<sequence length="342" mass="36433">MKVLVSGGAGYIGSTVCSALLDAGHQPVILDSLVTGDPSFVVDRVFYQGDISDSALVGRIFREHPDVGVALHFAARTVVAESQSNPGLYYRENVVKSLHFFELLITAGCLRVIFSSSASIYQAPPGGGVNEKTPLRPESPYGWSKLMGEQMLRNLTEATALRALALRYFNPIGADPRLRTGAQALNPSHILGQLLATASGRAAHLQITGTDYPTRDGTGLRDYIHVWDLAQAHVAAVERFDAALGAETFLPINLGTGQGVTVRELIRSFEAVTGQTVPQKEAPRRPGDQAGTYAEIALAAERLGWVPQLSTADAIASALAWEKCRSASAADSRSAPEPLAEA</sequence>
<comment type="caution">
    <text evidence="13">The sequence shown here is derived from an EMBL/GenBank/DDBJ whole genome shotgun (WGS) entry which is preliminary data.</text>
</comment>
<evidence type="ECO:0000256" key="4">
    <source>
        <dbReference type="ARBA" id="ARBA00007637"/>
    </source>
</evidence>
<organism evidence="13 14">
    <name type="scientific">Deinococcus terrestris</name>
    <dbReference type="NCBI Taxonomy" id="2651870"/>
    <lineage>
        <taxon>Bacteria</taxon>
        <taxon>Thermotogati</taxon>
        <taxon>Deinococcota</taxon>
        <taxon>Deinococci</taxon>
        <taxon>Deinococcales</taxon>
        <taxon>Deinococcaceae</taxon>
        <taxon>Deinococcus</taxon>
    </lineage>
</organism>
<comment type="cofactor">
    <cofactor evidence="2">
        <name>NAD(+)</name>
        <dbReference type="ChEBI" id="CHEBI:57540"/>
    </cofactor>
</comment>
<gene>
    <name evidence="13" type="primary">galE</name>
    <name evidence="13" type="ORF">F8S09_17120</name>
</gene>
<comment type="similarity">
    <text evidence="4">Belongs to the NAD(P)-dependent epimerase/dehydratase family.</text>
</comment>
<evidence type="ECO:0000256" key="1">
    <source>
        <dbReference type="ARBA" id="ARBA00000083"/>
    </source>
</evidence>
<dbReference type="Proteomes" id="UP000484842">
    <property type="component" value="Unassembled WGS sequence"/>
</dbReference>
<dbReference type="NCBIfam" id="TIGR01179">
    <property type="entry name" value="galE"/>
    <property type="match status" value="1"/>
</dbReference>
<evidence type="ECO:0000256" key="10">
    <source>
        <dbReference type="ARBA" id="ARBA00031367"/>
    </source>
</evidence>
<evidence type="ECO:0000256" key="3">
    <source>
        <dbReference type="ARBA" id="ARBA00004947"/>
    </source>
</evidence>
<name>A0A7X1NZW8_9DEIO</name>
<proteinExistence type="inferred from homology"/>
<dbReference type="InterPro" id="IPR005886">
    <property type="entry name" value="UDP_G4E"/>
</dbReference>
<dbReference type="Gene3D" id="3.90.25.10">
    <property type="entry name" value="UDP-galactose 4-epimerase, domain 1"/>
    <property type="match status" value="1"/>
</dbReference>
<keyword evidence="14" id="KW-1185">Reference proteome</keyword>
<dbReference type="EC" id="5.1.3.2" evidence="5"/>
<dbReference type="Pfam" id="PF01370">
    <property type="entry name" value="Epimerase"/>
    <property type="match status" value="1"/>
</dbReference>